<reference evidence="2" key="1">
    <citation type="submission" date="2022-07" db="EMBL/GenBank/DDBJ databases">
        <title>Fungi with potential for degradation of polypropylene.</title>
        <authorList>
            <person name="Gostincar C."/>
        </authorList>
    </citation>
    <scope>NUCLEOTIDE SEQUENCE</scope>
    <source>
        <strain evidence="2">EXF-13287</strain>
    </source>
</reference>
<gene>
    <name evidence="2" type="ORF">NKR19_g5552</name>
</gene>
<evidence type="ECO:0008006" key="4">
    <source>
        <dbReference type="Google" id="ProtNLM"/>
    </source>
</evidence>
<feature type="region of interest" description="Disordered" evidence="1">
    <location>
        <begin position="246"/>
        <end position="270"/>
    </location>
</feature>
<dbReference type="Proteomes" id="UP001174691">
    <property type="component" value="Unassembled WGS sequence"/>
</dbReference>
<evidence type="ECO:0000313" key="3">
    <source>
        <dbReference type="Proteomes" id="UP001174691"/>
    </source>
</evidence>
<evidence type="ECO:0000256" key="1">
    <source>
        <dbReference type="SAM" id="MobiDB-lite"/>
    </source>
</evidence>
<evidence type="ECO:0000313" key="2">
    <source>
        <dbReference type="EMBL" id="KAJ9149682.1"/>
    </source>
</evidence>
<dbReference type="EMBL" id="JANBVN010000077">
    <property type="protein sequence ID" value="KAJ9149682.1"/>
    <property type="molecule type" value="Genomic_DNA"/>
</dbReference>
<feature type="compositionally biased region" description="Basic residues" evidence="1">
    <location>
        <begin position="259"/>
        <end position="269"/>
    </location>
</feature>
<feature type="region of interest" description="Disordered" evidence="1">
    <location>
        <begin position="681"/>
        <end position="768"/>
    </location>
</feature>
<feature type="region of interest" description="Disordered" evidence="1">
    <location>
        <begin position="289"/>
        <end position="371"/>
    </location>
</feature>
<feature type="compositionally biased region" description="Low complexity" evidence="1">
    <location>
        <begin position="702"/>
        <end position="717"/>
    </location>
</feature>
<comment type="caution">
    <text evidence="2">The sequence shown here is derived from an EMBL/GenBank/DDBJ whole genome shotgun (WGS) entry which is preliminary data.</text>
</comment>
<organism evidence="2 3">
    <name type="scientific">Coniochaeta hoffmannii</name>
    <dbReference type="NCBI Taxonomy" id="91930"/>
    <lineage>
        <taxon>Eukaryota</taxon>
        <taxon>Fungi</taxon>
        <taxon>Dikarya</taxon>
        <taxon>Ascomycota</taxon>
        <taxon>Pezizomycotina</taxon>
        <taxon>Sordariomycetes</taxon>
        <taxon>Sordariomycetidae</taxon>
        <taxon>Coniochaetales</taxon>
        <taxon>Coniochaetaceae</taxon>
        <taxon>Coniochaeta</taxon>
    </lineage>
</organism>
<feature type="region of interest" description="Disordered" evidence="1">
    <location>
        <begin position="415"/>
        <end position="494"/>
    </location>
</feature>
<feature type="compositionally biased region" description="Polar residues" evidence="1">
    <location>
        <begin position="445"/>
        <end position="457"/>
    </location>
</feature>
<keyword evidence="3" id="KW-1185">Reference proteome</keyword>
<proteinExistence type="predicted"/>
<feature type="compositionally biased region" description="Basic and acidic residues" evidence="1">
    <location>
        <begin position="304"/>
        <end position="316"/>
    </location>
</feature>
<sequence length="768" mass="84119">MHSSTSADKRTDPLHYLPPEALPTLASLLCCPATSDDDTQPPKDWLHMQRAQVASLPRTLKLNRSVSLATFFTIDQATSGRLCHCHHDLKPELIFWCYSRLNDEVSVHADRYRRYRNDHPSECTDELRGYIDRLTAIATLFLSKDSFEDEYGRYAVPEEERYRRVRGGCAACVLAAVGTRAQMLVDLRAGMLARNKGRAPRLLPLVEAWMDAFQGQTLEMRMESEETAEELRQFRSRIRKIKVKGEKGGEKYYEERDRGRRRRRHKKRAGPSWGLAVADLFGVNFVDKSKKNKKKEKHAGSSSGKERSGNHHDSAYRHGSSSHHGPSTPRGSSSQHGSSAHRDSSSRAGSTHRPQSGHGDKHSSCPSSAASKIQVWDDGRSSAYSYYDPSYITAHEDDIPNDANLRGSRYVVSPLTSPRTSSAYHDDVSSLSSSSSSRHSRNAYRQTFPSESNTSVDTIRPEPPVVVTTESRSGSHHHRVHPVFDPNPGDPRHSWTSRVASSIYSTDGNGLRAGDAGFRASGNGYAVRHAPTEPELRRVVEGLELREGDVPMHPDEYDEICCPSSDSEDEEDGGEEGEEQYVPARAGWGEGKGKGMQPEQGGANLCPVCRRDLKGLTSEEANAHVNACLDGKAAAAPSSSKRGGGGRPTVSGIGRMVDDVIDGYGKLSVIDEAAEMFTPHPSAAARVRRDHGETAHDRARGHGVSFVPSSVGVGVPDGEVHPHDSASARRVSLGSSTQGSHQRSVDGGSEGRKSKLGGGKFRHVVRGR</sequence>
<feature type="compositionally biased region" description="Polar residues" evidence="1">
    <location>
        <begin position="733"/>
        <end position="742"/>
    </location>
</feature>
<accession>A0AA38RJ84</accession>
<dbReference type="AlphaFoldDB" id="A0AA38RJ84"/>
<protein>
    <recommendedName>
        <fullName evidence="4">UBZ4-type domain-containing protein</fullName>
    </recommendedName>
</protein>
<feature type="compositionally biased region" description="Basic and acidic residues" evidence="1">
    <location>
        <begin position="718"/>
        <end position="727"/>
    </location>
</feature>
<feature type="compositionally biased region" description="Basic and acidic residues" evidence="1">
    <location>
        <begin position="246"/>
        <end position="258"/>
    </location>
</feature>
<feature type="compositionally biased region" description="Basic and acidic residues" evidence="1">
    <location>
        <begin position="690"/>
        <end position="700"/>
    </location>
</feature>
<name>A0AA38RJ84_9PEZI</name>
<feature type="compositionally biased region" description="Low complexity" evidence="1">
    <location>
        <begin position="317"/>
        <end position="334"/>
    </location>
</feature>